<protein>
    <submittedName>
        <fullName evidence="2">Uncharacterized protein</fullName>
    </submittedName>
</protein>
<organism evidence="2 3">
    <name type="scientific">Prevotella multiformis DSM 16608</name>
    <dbReference type="NCBI Taxonomy" id="888743"/>
    <lineage>
        <taxon>Bacteria</taxon>
        <taxon>Pseudomonadati</taxon>
        <taxon>Bacteroidota</taxon>
        <taxon>Bacteroidia</taxon>
        <taxon>Bacteroidales</taxon>
        <taxon>Prevotellaceae</taxon>
        <taxon>Prevotella</taxon>
    </lineage>
</organism>
<keyword evidence="1" id="KW-0812">Transmembrane</keyword>
<proteinExistence type="predicted"/>
<dbReference type="HOGENOM" id="CLU_1650585_0_0_10"/>
<gene>
    <name evidence="2" type="ORF">HMPREF9141_2044</name>
</gene>
<evidence type="ECO:0000313" key="3">
    <source>
        <dbReference type="Proteomes" id="UP000005697"/>
    </source>
</evidence>
<sequence length="194" mass="20801">MPTRNKIITNGYCAVDRFLITLQLSLNLINRIRNMRFKNLFRTFAVTLLLSAGTVSAAAADYVKVTDKAGAATTFALSEKPTVTFAADKLVLKAGSQTVEYPLADMVTFEFAEQPTGISTAGGEETHAVFSFSSSSIRGEGLKPGSRVEVYTVNGQLVSSARVSQSGSVEAPLNGQTGVFIVKSSNKTFKFINK</sequence>
<comment type="caution">
    <text evidence="2">The sequence shown here is derived from an EMBL/GenBank/DDBJ whole genome shotgun (WGS) entry which is preliminary data.</text>
</comment>
<dbReference type="STRING" id="888743.HMPREF9141_2044"/>
<reference evidence="2 3" key="1">
    <citation type="submission" date="2011-01" db="EMBL/GenBank/DDBJ databases">
        <authorList>
            <person name="Muzny D."/>
            <person name="Qin X."/>
            <person name="Deng J."/>
            <person name="Jiang H."/>
            <person name="Liu Y."/>
            <person name="Qu J."/>
            <person name="Song X.-Z."/>
            <person name="Zhang L."/>
            <person name="Thornton R."/>
            <person name="Coyle M."/>
            <person name="Francisco L."/>
            <person name="Jackson L."/>
            <person name="Javaid M."/>
            <person name="Korchina V."/>
            <person name="Kovar C."/>
            <person name="Mata R."/>
            <person name="Mathew T."/>
            <person name="Ngo R."/>
            <person name="Nguyen L."/>
            <person name="Nguyen N."/>
            <person name="Okwuonu G."/>
            <person name="Ongeri F."/>
            <person name="Pham C."/>
            <person name="Simmons D."/>
            <person name="Wilczek-Boney K."/>
            <person name="Hale W."/>
            <person name="Jakkamsetti A."/>
            <person name="Pham P."/>
            <person name="Ruth R."/>
            <person name="San Lucas F."/>
            <person name="Warren J."/>
            <person name="Zhang J."/>
            <person name="Zhao Z."/>
            <person name="Zhou C."/>
            <person name="Zhu D."/>
            <person name="Lee S."/>
            <person name="Bess C."/>
            <person name="Blankenburg K."/>
            <person name="Forbes L."/>
            <person name="Fu Q."/>
            <person name="Gubbala S."/>
            <person name="Hirani K."/>
            <person name="Jayaseelan J.C."/>
            <person name="Lara F."/>
            <person name="Munidasa M."/>
            <person name="Palculict T."/>
            <person name="Patil S."/>
            <person name="Pu L.-L."/>
            <person name="Saada N."/>
            <person name="Tang L."/>
            <person name="Weissenberger G."/>
            <person name="Zhu Y."/>
            <person name="Hemphill L."/>
            <person name="Shang Y."/>
            <person name="Youmans B."/>
            <person name="Ayvaz T."/>
            <person name="Ross M."/>
            <person name="Santibanez J."/>
            <person name="Aqrawi P."/>
            <person name="Gross S."/>
            <person name="Joshi V."/>
            <person name="Fowler G."/>
            <person name="Nazareth L."/>
            <person name="Reid J."/>
            <person name="Worley K."/>
            <person name="Petrosino J."/>
            <person name="Highlander S."/>
            <person name="Gibbs R."/>
        </authorList>
    </citation>
    <scope>NUCLEOTIDE SEQUENCE [LARGE SCALE GENOMIC DNA]</scope>
    <source>
        <strain evidence="2 3">DSM 16608</strain>
    </source>
</reference>
<name>F0F8X7_9BACT</name>
<keyword evidence="3" id="KW-1185">Reference proteome</keyword>
<dbReference type="AlphaFoldDB" id="F0F8X7"/>
<keyword evidence="1" id="KW-1133">Transmembrane helix</keyword>
<evidence type="ECO:0000256" key="1">
    <source>
        <dbReference type="SAM" id="Phobius"/>
    </source>
</evidence>
<evidence type="ECO:0000313" key="2">
    <source>
        <dbReference type="EMBL" id="EGC19504.1"/>
    </source>
</evidence>
<dbReference type="eggNOG" id="ENOG50341II">
    <property type="taxonomic scope" value="Bacteria"/>
</dbReference>
<dbReference type="Proteomes" id="UP000005697">
    <property type="component" value="Unassembled WGS sequence"/>
</dbReference>
<accession>F0F8X7</accession>
<keyword evidence="1" id="KW-0472">Membrane</keyword>
<feature type="transmembrane region" description="Helical" evidence="1">
    <location>
        <begin position="40"/>
        <end position="60"/>
    </location>
</feature>
<dbReference type="EMBL" id="AEWX01000027">
    <property type="protein sequence ID" value="EGC19504.1"/>
    <property type="molecule type" value="Genomic_DNA"/>
</dbReference>